<dbReference type="Pfam" id="PF00072">
    <property type="entry name" value="Response_reg"/>
    <property type="match status" value="1"/>
</dbReference>
<sequence>MYRLLIVDDERIIASGIKKSVDWGRLGIVGVAVAHNMRQAIAVFEKQPVDIMICDIEMPASP</sequence>
<dbReference type="GO" id="GO:0000160">
    <property type="term" value="P:phosphorelay signal transduction system"/>
    <property type="evidence" value="ECO:0007669"/>
    <property type="project" value="InterPro"/>
</dbReference>
<comment type="caution">
    <text evidence="3">The sequence shown here is derived from an EMBL/GenBank/DDBJ whole genome shotgun (WGS) entry which is preliminary data.</text>
</comment>
<dbReference type="EMBL" id="JACXIY010000059">
    <property type="protein sequence ID" value="MBD2872787.1"/>
    <property type="molecule type" value="Genomic_DNA"/>
</dbReference>
<dbReference type="InterPro" id="IPR011006">
    <property type="entry name" value="CheY-like_superfamily"/>
</dbReference>
<evidence type="ECO:0000313" key="3">
    <source>
        <dbReference type="EMBL" id="MBD2872787.1"/>
    </source>
</evidence>
<evidence type="ECO:0000259" key="2">
    <source>
        <dbReference type="PROSITE" id="PS50110"/>
    </source>
</evidence>
<dbReference type="Gene3D" id="3.40.50.2300">
    <property type="match status" value="1"/>
</dbReference>
<dbReference type="RefSeq" id="WP_190867797.1">
    <property type="nucleotide sequence ID" value="NZ_JACXIY010000059.1"/>
</dbReference>
<protein>
    <submittedName>
        <fullName evidence="3">Response regulator</fullName>
    </submittedName>
</protein>
<organism evidence="3 4">
    <name type="scientific">Paenibacillus arenilitoris</name>
    <dbReference type="NCBI Taxonomy" id="2772299"/>
    <lineage>
        <taxon>Bacteria</taxon>
        <taxon>Bacillati</taxon>
        <taxon>Bacillota</taxon>
        <taxon>Bacilli</taxon>
        <taxon>Bacillales</taxon>
        <taxon>Paenibacillaceae</taxon>
        <taxon>Paenibacillus</taxon>
    </lineage>
</organism>
<dbReference type="InterPro" id="IPR001789">
    <property type="entry name" value="Sig_transdc_resp-reg_receiver"/>
</dbReference>
<dbReference type="SUPFAM" id="SSF52172">
    <property type="entry name" value="CheY-like"/>
    <property type="match status" value="1"/>
</dbReference>
<feature type="domain" description="Response regulatory" evidence="2">
    <location>
        <begin position="3"/>
        <end position="62"/>
    </location>
</feature>
<proteinExistence type="predicted"/>
<gene>
    <name evidence="3" type="ORF">IDH41_29925</name>
</gene>
<dbReference type="PROSITE" id="PS50110">
    <property type="entry name" value="RESPONSE_REGULATORY"/>
    <property type="match status" value="1"/>
</dbReference>
<name>A0A927CSF3_9BACL</name>
<keyword evidence="4" id="KW-1185">Reference proteome</keyword>
<accession>A0A927CSF3</accession>
<dbReference type="Proteomes" id="UP000632125">
    <property type="component" value="Unassembled WGS sequence"/>
</dbReference>
<evidence type="ECO:0000256" key="1">
    <source>
        <dbReference type="PROSITE-ProRule" id="PRU00169"/>
    </source>
</evidence>
<reference evidence="3" key="1">
    <citation type="submission" date="2020-09" db="EMBL/GenBank/DDBJ databases">
        <title>A novel bacterium of genus Paenibacillus, isolated from South China Sea.</title>
        <authorList>
            <person name="Huang H."/>
            <person name="Mo K."/>
            <person name="Hu Y."/>
        </authorList>
    </citation>
    <scope>NUCLEOTIDE SEQUENCE</scope>
    <source>
        <strain evidence="3">IB182493</strain>
    </source>
</reference>
<feature type="modified residue" description="4-aspartylphosphate" evidence="1">
    <location>
        <position position="55"/>
    </location>
</feature>
<evidence type="ECO:0000313" key="4">
    <source>
        <dbReference type="Proteomes" id="UP000632125"/>
    </source>
</evidence>
<dbReference type="AlphaFoldDB" id="A0A927CSF3"/>
<keyword evidence="1" id="KW-0597">Phosphoprotein</keyword>